<feature type="transmembrane region" description="Helical" evidence="10">
    <location>
        <begin position="128"/>
        <end position="148"/>
    </location>
</feature>
<comment type="caution">
    <text evidence="11">The sequence shown here is derived from an EMBL/GenBank/DDBJ whole genome shotgun (WGS) entry which is preliminary data.</text>
</comment>
<dbReference type="GO" id="GO:0015379">
    <property type="term" value="F:potassium:chloride symporter activity"/>
    <property type="evidence" value="ECO:0007669"/>
    <property type="project" value="InterPro"/>
</dbReference>
<accession>E1KVI4</accession>
<dbReference type="Proteomes" id="UP000003807">
    <property type="component" value="Unassembled WGS sequence"/>
</dbReference>
<feature type="transmembrane region" description="Helical" evidence="10">
    <location>
        <begin position="49"/>
        <end position="71"/>
    </location>
</feature>
<evidence type="ECO:0000313" key="12">
    <source>
        <dbReference type="Proteomes" id="UP000003807"/>
    </source>
</evidence>
<evidence type="ECO:0000256" key="9">
    <source>
        <dbReference type="ARBA" id="ARBA00023136"/>
    </source>
</evidence>
<dbReference type="Pfam" id="PF02386">
    <property type="entry name" value="TrkH"/>
    <property type="match status" value="1"/>
</dbReference>
<keyword evidence="8" id="KW-0406">Ion transport</keyword>
<keyword evidence="4" id="KW-0633">Potassium transport</keyword>
<organism evidence="11 12">
    <name type="scientific">Finegoldia magna BVS033A4</name>
    <dbReference type="NCBI Taxonomy" id="866773"/>
    <lineage>
        <taxon>Bacteria</taxon>
        <taxon>Bacillati</taxon>
        <taxon>Bacillota</taxon>
        <taxon>Tissierellia</taxon>
        <taxon>Tissierellales</taxon>
        <taxon>Peptoniphilaceae</taxon>
        <taxon>Finegoldia</taxon>
    </lineage>
</organism>
<evidence type="ECO:0000256" key="8">
    <source>
        <dbReference type="ARBA" id="ARBA00023065"/>
    </source>
</evidence>
<evidence type="ECO:0000256" key="2">
    <source>
        <dbReference type="ARBA" id="ARBA00022448"/>
    </source>
</evidence>
<evidence type="ECO:0000256" key="10">
    <source>
        <dbReference type="SAM" id="Phobius"/>
    </source>
</evidence>
<feature type="transmembrane region" description="Helical" evidence="10">
    <location>
        <begin position="351"/>
        <end position="372"/>
    </location>
</feature>
<feature type="transmembrane region" description="Helical" evidence="10">
    <location>
        <begin position="77"/>
        <end position="101"/>
    </location>
</feature>
<dbReference type="EMBL" id="AEDP01000013">
    <property type="protein sequence ID" value="EFL54987.1"/>
    <property type="molecule type" value="Genomic_DNA"/>
</dbReference>
<evidence type="ECO:0000256" key="6">
    <source>
        <dbReference type="ARBA" id="ARBA00022958"/>
    </source>
</evidence>
<evidence type="ECO:0000256" key="5">
    <source>
        <dbReference type="ARBA" id="ARBA00022692"/>
    </source>
</evidence>
<feature type="transmembrane region" description="Helical" evidence="10">
    <location>
        <begin position="230"/>
        <end position="249"/>
    </location>
</feature>
<proteinExistence type="predicted"/>
<evidence type="ECO:0000256" key="7">
    <source>
        <dbReference type="ARBA" id="ARBA00022989"/>
    </source>
</evidence>
<dbReference type="GO" id="GO:0005886">
    <property type="term" value="C:plasma membrane"/>
    <property type="evidence" value="ECO:0007669"/>
    <property type="project" value="UniProtKB-SubCell"/>
</dbReference>
<keyword evidence="9 10" id="KW-0472">Membrane</keyword>
<feature type="transmembrane region" description="Helical" evidence="10">
    <location>
        <begin position="191"/>
        <end position="210"/>
    </location>
</feature>
<protein>
    <submittedName>
        <fullName evidence="11">Potassium uptake protein, TrkH family</fullName>
    </submittedName>
</protein>
<sequence>MFMKHLKKYLEDNPPLVLILSFLFLIIIGSLLLSLPISQNTARVPYIDCFFTATSAVCVTGLVTVATYSAWSVLGKIIIIILIQMGGLGFMTFATLIALVMGRRITLKDRLIIKEQTNSIDMQGMVKLIKYILISTFSIETIGAFLLMTKFVPVYGFKGVFYSFFHSISAFCNAGFDILGPNSLIDINTNIFVLLIIGLLIVIGGIGFNVILDVLHNNFKFKKYSLHSKIVLTTTILMLSITSILIFAMEFSNPGTIGNLGFIDKISNSIFQAITLRTAGFASIDQSKLLDSSSVLSILNMFIGGSPAGTAGGIKTTTFALLIIVALSEIKGQEDVEVFNRRIRFSQVKKALAIITLSLAWVIFVTFAILVIDKAKYLDVVFEVVSAFGTVGLTRSLTPGINSISKILIISTMYIGRVGSLTILYALSNTKNKKAYKEAHENIIIG</sequence>
<keyword evidence="3" id="KW-1003">Cell membrane</keyword>
<comment type="subcellular location">
    <subcellularLocation>
        <location evidence="1">Cell membrane</location>
        <topology evidence="1">Multi-pass membrane protein</topology>
    </subcellularLocation>
</comment>
<dbReference type="NCBIfam" id="TIGR00933">
    <property type="entry name" value="2a38"/>
    <property type="match status" value="1"/>
</dbReference>
<evidence type="ECO:0000256" key="3">
    <source>
        <dbReference type="ARBA" id="ARBA00022475"/>
    </source>
</evidence>
<evidence type="ECO:0000256" key="1">
    <source>
        <dbReference type="ARBA" id="ARBA00004651"/>
    </source>
</evidence>
<dbReference type="AlphaFoldDB" id="E1KVI4"/>
<keyword evidence="2" id="KW-0813">Transport</keyword>
<evidence type="ECO:0000256" key="4">
    <source>
        <dbReference type="ARBA" id="ARBA00022538"/>
    </source>
</evidence>
<keyword evidence="5 10" id="KW-0812">Transmembrane</keyword>
<dbReference type="InterPro" id="IPR003445">
    <property type="entry name" value="Cat_transpt"/>
</dbReference>
<feature type="transmembrane region" description="Helical" evidence="10">
    <location>
        <begin position="16"/>
        <end position="37"/>
    </location>
</feature>
<evidence type="ECO:0000313" key="11">
    <source>
        <dbReference type="EMBL" id="EFL54987.1"/>
    </source>
</evidence>
<dbReference type="PANTHER" id="PTHR32024:SF1">
    <property type="entry name" value="KTR SYSTEM POTASSIUM UPTAKE PROTEIN B"/>
    <property type="match status" value="1"/>
</dbReference>
<dbReference type="PANTHER" id="PTHR32024">
    <property type="entry name" value="TRK SYSTEM POTASSIUM UPTAKE PROTEIN TRKG-RELATED"/>
    <property type="match status" value="1"/>
</dbReference>
<keyword evidence="6" id="KW-0630">Potassium</keyword>
<reference evidence="11 12" key="1">
    <citation type="submission" date="2010-08" db="EMBL/GenBank/DDBJ databases">
        <authorList>
            <person name="Durkin A.S."/>
            <person name="Madupu R."/>
            <person name="Torralba M."/>
            <person name="Gillis M."/>
            <person name="Methe B."/>
            <person name="Sutton G."/>
            <person name="Nelson K.E."/>
        </authorList>
    </citation>
    <scope>NUCLEOTIDE SEQUENCE [LARGE SCALE GENOMIC DNA]</scope>
    <source>
        <strain evidence="11 12">BVS033A4</strain>
    </source>
</reference>
<feature type="transmembrane region" description="Helical" evidence="10">
    <location>
        <begin position="407"/>
        <end position="427"/>
    </location>
</feature>
<name>E1KVI4_FINMA</name>
<dbReference type="InterPro" id="IPR004772">
    <property type="entry name" value="TrkH"/>
</dbReference>
<gene>
    <name evidence="11" type="ORF">HMPREF9289_1378</name>
</gene>
<keyword evidence="7 10" id="KW-1133">Transmembrane helix</keyword>